<dbReference type="AlphaFoldDB" id="A0A271IXQ7"/>
<dbReference type="PANTHER" id="PTHR35564:SF3">
    <property type="entry name" value="TYPE VI SECRETION SYSTEM BASEPLATE SUBUNIT TSSG"/>
    <property type="match status" value="1"/>
</dbReference>
<dbReference type="EMBL" id="MQWD01000001">
    <property type="protein sequence ID" value="PAP75728.1"/>
    <property type="molecule type" value="Genomic_DNA"/>
</dbReference>
<proteinExistence type="predicted"/>
<organism evidence="2 3">
    <name type="scientific">Rubrivirga marina</name>
    <dbReference type="NCBI Taxonomy" id="1196024"/>
    <lineage>
        <taxon>Bacteria</taxon>
        <taxon>Pseudomonadati</taxon>
        <taxon>Rhodothermota</taxon>
        <taxon>Rhodothermia</taxon>
        <taxon>Rhodothermales</taxon>
        <taxon>Rubricoccaceae</taxon>
        <taxon>Rubrivirga</taxon>
    </lineage>
</organism>
<dbReference type="OrthoDB" id="1523296at2"/>
<protein>
    <recommendedName>
        <fullName evidence="4">Type VI secretion protein</fullName>
    </recommendedName>
</protein>
<accession>A0A271IXQ7</accession>
<feature type="compositionally biased region" description="Basic and acidic residues" evidence="1">
    <location>
        <begin position="1"/>
        <end position="10"/>
    </location>
</feature>
<dbReference type="Proteomes" id="UP000216339">
    <property type="component" value="Unassembled WGS sequence"/>
</dbReference>
<feature type="region of interest" description="Disordered" evidence="1">
    <location>
        <begin position="1"/>
        <end position="22"/>
    </location>
</feature>
<evidence type="ECO:0000256" key="1">
    <source>
        <dbReference type="SAM" id="MobiDB-lite"/>
    </source>
</evidence>
<feature type="region of interest" description="Disordered" evidence="1">
    <location>
        <begin position="47"/>
        <end position="74"/>
    </location>
</feature>
<gene>
    <name evidence="2" type="ORF">BSZ37_04380</name>
</gene>
<dbReference type="RefSeq" id="WP_095509369.1">
    <property type="nucleotide sequence ID" value="NZ_MQWD01000001.1"/>
</dbReference>
<dbReference type="NCBIfam" id="TIGR03347">
    <property type="entry name" value="VI_chp_1"/>
    <property type="match status" value="1"/>
</dbReference>
<dbReference type="PANTHER" id="PTHR35564">
    <property type="match status" value="1"/>
</dbReference>
<reference evidence="2 3" key="1">
    <citation type="submission" date="2016-11" db="EMBL/GenBank/DDBJ databases">
        <title>Study of marine rhodopsin-containing bacteria.</title>
        <authorList>
            <person name="Yoshizawa S."/>
            <person name="Kumagai Y."/>
            <person name="Kogure K."/>
        </authorList>
    </citation>
    <scope>NUCLEOTIDE SEQUENCE [LARGE SCALE GENOMIC DNA]</scope>
    <source>
        <strain evidence="2 3">SAORIC-28</strain>
    </source>
</reference>
<dbReference type="Pfam" id="PF06996">
    <property type="entry name" value="T6SS_TssG"/>
    <property type="match status" value="1"/>
</dbReference>
<evidence type="ECO:0000313" key="3">
    <source>
        <dbReference type="Proteomes" id="UP000216339"/>
    </source>
</evidence>
<evidence type="ECO:0008006" key="4">
    <source>
        <dbReference type="Google" id="ProtNLM"/>
    </source>
</evidence>
<comment type="caution">
    <text evidence="2">The sequence shown here is derived from an EMBL/GenBank/DDBJ whole genome shotgun (WGS) entry which is preliminary data.</text>
</comment>
<keyword evidence="3" id="KW-1185">Reference proteome</keyword>
<dbReference type="InterPro" id="IPR010732">
    <property type="entry name" value="T6SS_TssG-like"/>
</dbReference>
<sequence length="339" mass="37051">MTSRRPDSDRLGGAPEAHADETLDRMVREGHRYGFFQAVRLLAAARGGPHTVGGPEPRREAVRVSPDPSSVFPASDVRHVRAPEAPTEPVPVEVGFGGLFGVDAALPSAFHERISKQEAETRPLRDFLDLLGHRPYAQLWRAWAKYRPEVRSWATDRRNPHATRAGALSGIAATDDTPVEPRTLLPLAARFSAWSRNAEGLRALLEHATGLAVRVIENVPRLVRLGDRPALGAARLGLDAVVGERIYDESGMFRIEIGPLGREAFRDLLPGKGGASRVAALVRLYASDALDYDVDLLLRSEEAPPLVLGDVESARLGRNAHLGTPRTPLVRRRVRYVAA</sequence>
<name>A0A271IXQ7_9BACT</name>
<evidence type="ECO:0000313" key="2">
    <source>
        <dbReference type="EMBL" id="PAP75728.1"/>
    </source>
</evidence>